<gene>
    <name evidence="2" type="ORF">HRR80_001642</name>
</gene>
<evidence type="ECO:0000313" key="2">
    <source>
        <dbReference type="EMBL" id="KAJ8994948.1"/>
    </source>
</evidence>
<feature type="compositionally biased region" description="Polar residues" evidence="1">
    <location>
        <begin position="1"/>
        <end position="11"/>
    </location>
</feature>
<sequence length="98" mass="10655">MDASNSRTTLESGDLPAFPPKKRKLKHPRTARACAKSGAPVRSLATIVTAKEYGASMTMESKDLRLAGSHTQRPGLQTMSQQQELLVQLEHVQDAKAP</sequence>
<protein>
    <submittedName>
        <fullName evidence="2">Uncharacterized protein</fullName>
    </submittedName>
</protein>
<feature type="compositionally biased region" description="Basic residues" evidence="1">
    <location>
        <begin position="20"/>
        <end position="30"/>
    </location>
</feature>
<name>A0AAN6IYN5_EXODE</name>
<comment type="caution">
    <text evidence="2">The sequence shown here is derived from an EMBL/GenBank/DDBJ whole genome shotgun (WGS) entry which is preliminary data.</text>
</comment>
<dbReference type="EMBL" id="JAJGCB010000002">
    <property type="protein sequence ID" value="KAJ8994948.1"/>
    <property type="molecule type" value="Genomic_DNA"/>
</dbReference>
<organism evidence="2 3">
    <name type="scientific">Exophiala dermatitidis</name>
    <name type="common">Black yeast-like fungus</name>
    <name type="synonym">Wangiella dermatitidis</name>
    <dbReference type="NCBI Taxonomy" id="5970"/>
    <lineage>
        <taxon>Eukaryota</taxon>
        <taxon>Fungi</taxon>
        <taxon>Dikarya</taxon>
        <taxon>Ascomycota</taxon>
        <taxon>Pezizomycotina</taxon>
        <taxon>Eurotiomycetes</taxon>
        <taxon>Chaetothyriomycetidae</taxon>
        <taxon>Chaetothyriales</taxon>
        <taxon>Herpotrichiellaceae</taxon>
        <taxon>Exophiala</taxon>
    </lineage>
</organism>
<dbReference type="AlphaFoldDB" id="A0AAN6IYN5"/>
<proteinExistence type="predicted"/>
<feature type="region of interest" description="Disordered" evidence="1">
    <location>
        <begin position="1"/>
        <end position="37"/>
    </location>
</feature>
<accession>A0AAN6IYN5</accession>
<reference evidence="2" key="1">
    <citation type="submission" date="2023-01" db="EMBL/GenBank/DDBJ databases">
        <title>Exophiala dermititidis isolated from Cystic Fibrosis Patient.</title>
        <authorList>
            <person name="Kurbessoian T."/>
            <person name="Crocker A."/>
            <person name="Murante D."/>
            <person name="Hogan D.A."/>
            <person name="Stajich J.E."/>
        </authorList>
    </citation>
    <scope>NUCLEOTIDE SEQUENCE</scope>
    <source>
        <strain evidence="2">Ex8</strain>
    </source>
</reference>
<evidence type="ECO:0000256" key="1">
    <source>
        <dbReference type="SAM" id="MobiDB-lite"/>
    </source>
</evidence>
<evidence type="ECO:0000313" key="3">
    <source>
        <dbReference type="Proteomes" id="UP001161757"/>
    </source>
</evidence>
<dbReference type="Proteomes" id="UP001161757">
    <property type="component" value="Unassembled WGS sequence"/>
</dbReference>